<keyword evidence="1" id="KW-0472">Membrane</keyword>
<dbReference type="Pfam" id="PF19883">
    <property type="entry name" value="DUF6356"/>
    <property type="match status" value="1"/>
</dbReference>
<accession>A0A0H4IXM3</accession>
<reference evidence="2 3" key="1">
    <citation type="submission" date="2015-03" db="EMBL/GenBank/DDBJ databases">
        <title>Comparative analysis of the OM43 clade including a novel species from Red Sea uncovers genomic and metabolic diversity among marine methylotrophs.</title>
        <authorList>
            <person name="Jimenez-Infante F."/>
            <person name="Ngugi D.K."/>
            <person name="Vinu M."/>
            <person name="Alam I."/>
            <person name="Kamau A."/>
            <person name="Blom J."/>
            <person name="Bajic V.B."/>
            <person name="Stingl U."/>
        </authorList>
    </citation>
    <scope>NUCLEOTIDE SEQUENCE [LARGE SCALE GENOMIC DNA]</scope>
    <source>
        <strain evidence="2 3">MBRSH7</strain>
    </source>
</reference>
<evidence type="ECO:0000313" key="3">
    <source>
        <dbReference type="Proteomes" id="UP000066549"/>
    </source>
</evidence>
<sequence length="76" mass="8892">MKEGIVNFKHLDNAKSTYLKHLLYATKFNCISLLIFITGLIHSFLPFLFAYTPYKLAKYIVTETEKHLGRPEEEIK</sequence>
<keyword evidence="1" id="KW-0812">Transmembrane</keyword>
<name>A0A0H4IXM3_9PROT</name>
<feature type="transmembrane region" description="Helical" evidence="1">
    <location>
        <begin position="31"/>
        <end position="51"/>
    </location>
</feature>
<proteinExistence type="predicted"/>
<evidence type="ECO:0008006" key="4">
    <source>
        <dbReference type="Google" id="ProtNLM"/>
    </source>
</evidence>
<dbReference type="AlphaFoldDB" id="A0A0H4IXM3"/>
<evidence type="ECO:0000313" key="2">
    <source>
        <dbReference type="EMBL" id="AKO65731.1"/>
    </source>
</evidence>
<gene>
    <name evidence="2" type="ORF">VI33_03080</name>
</gene>
<dbReference type="Proteomes" id="UP000066549">
    <property type="component" value="Chromosome"/>
</dbReference>
<evidence type="ECO:0000256" key="1">
    <source>
        <dbReference type="SAM" id="Phobius"/>
    </source>
</evidence>
<organism evidence="2 3">
    <name type="scientific">Methylophilales bacterium MBRS-H7</name>
    <dbReference type="NCBI Taxonomy" id="1623450"/>
    <lineage>
        <taxon>Bacteria</taxon>
        <taxon>Pseudomonadati</taxon>
        <taxon>Pseudomonadota</taxon>
        <taxon>Betaproteobacteria</taxon>
        <taxon>Nitrosomonadales</taxon>
        <taxon>OM43 clade</taxon>
    </lineage>
</organism>
<dbReference type="EMBL" id="CP011002">
    <property type="protein sequence ID" value="AKO65731.1"/>
    <property type="molecule type" value="Genomic_DNA"/>
</dbReference>
<dbReference type="InterPro" id="IPR045936">
    <property type="entry name" value="DUF6356"/>
</dbReference>
<protein>
    <recommendedName>
        <fullName evidence="4">Capsule biosynthesis protein</fullName>
    </recommendedName>
</protein>
<keyword evidence="1" id="KW-1133">Transmembrane helix</keyword>
<keyword evidence="3" id="KW-1185">Reference proteome</keyword>